<accession>A0A3P4B6C9</accession>
<dbReference type="Pfam" id="PF01494">
    <property type="entry name" value="FAD_binding_3"/>
    <property type="match status" value="1"/>
</dbReference>
<dbReference type="PRINTS" id="PR00420">
    <property type="entry name" value="RNGMNOXGNASE"/>
</dbReference>
<dbReference type="AlphaFoldDB" id="A0A3P4B6C9"/>
<name>A0A3P4B6C9_9BURK</name>
<dbReference type="Gene3D" id="3.50.50.60">
    <property type="entry name" value="FAD/NAD(P)-binding domain"/>
    <property type="match status" value="1"/>
</dbReference>
<evidence type="ECO:0000313" key="4">
    <source>
        <dbReference type="EMBL" id="VCU71086.1"/>
    </source>
</evidence>
<dbReference type="GO" id="GO:0008688">
    <property type="term" value="F:3-(3-hydroxyphenyl)propionate hydroxylase activity"/>
    <property type="evidence" value="ECO:0007669"/>
    <property type="project" value="TreeGrafter"/>
</dbReference>
<keyword evidence="5" id="KW-1185">Reference proteome</keyword>
<dbReference type="EC" id="1.14.13.167" evidence="4"/>
<keyword evidence="1 4" id="KW-0560">Oxidoreductase</keyword>
<proteinExistence type="predicted"/>
<dbReference type="PANTHER" id="PTHR43476">
    <property type="entry name" value="3-(3-HYDROXY-PHENYL)PROPIONATE/3-HYDROXYCINNAMIC ACID HYDROXYLASE"/>
    <property type="match status" value="1"/>
</dbReference>
<evidence type="ECO:0000259" key="3">
    <source>
        <dbReference type="Pfam" id="PF01494"/>
    </source>
</evidence>
<evidence type="ECO:0000256" key="1">
    <source>
        <dbReference type="ARBA" id="ARBA00023002"/>
    </source>
</evidence>
<evidence type="ECO:0000313" key="5">
    <source>
        <dbReference type="Proteomes" id="UP000277294"/>
    </source>
</evidence>
<dbReference type="InterPro" id="IPR036188">
    <property type="entry name" value="FAD/NAD-bd_sf"/>
</dbReference>
<feature type="domain" description="FAD-binding" evidence="3">
    <location>
        <begin position="5"/>
        <end position="342"/>
    </location>
</feature>
<dbReference type="GO" id="GO:0071949">
    <property type="term" value="F:FAD binding"/>
    <property type="evidence" value="ECO:0007669"/>
    <property type="project" value="InterPro"/>
</dbReference>
<dbReference type="SUPFAM" id="SSF51905">
    <property type="entry name" value="FAD/NAD(P)-binding domain"/>
    <property type="match status" value="1"/>
</dbReference>
<dbReference type="GO" id="GO:0019622">
    <property type="term" value="P:3-(3-hydroxy)phenylpropionate catabolic process"/>
    <property type="evidence" value="ECO:0007669"/>
    <property type="project" value="TreeGrafter"/>
</dbReference>
<keyword evidence="4" id="KW-0503">Monooxygenase</keyword>
<dbReference type="EMBL" id="UWPJ01000024">
    <property type="protein sequence ID" value="VCU71086.1"/>
    <property type="molecule type" value="Genomic_DNA"/>
</dbReference>
<protein>
    <submittedName>
        <fullName evidence="4">Para-nitrophenol 4-monooxygenase</fullName>
        <ecNumber evidence="4">1.14.13.167</ecNumber>
    </submittedName>
</protein>
<dbReference type="InterPro" id="IPR002938">
    <property type="entry name" value="FAD-bd"/>
</dbReference>
<dbReference type="GO" id="GO:0018632">
    <property type="term" value="F:4-nitrophenol 4-monooxygenase activity"/>
    <property type="evidence" value="ECO:0007669"/>
    <property type="project" value="UniProtKB-EC"/>
</dbReference>
<dbReference type="Gene3D" id="3.30.70.2450">
    <property type="match status" value="1"/>
</dbReference>
<organism evidence="4 5">
    <name type="scientific">Pigmentiphaga humi</name>
    <dbReference type="NCBI Taxonomy" id="2478468"/>
    <lineage>
        <taxon>Bacteria</taxon>
        <taxon>Pseudomonadati</taxon>
        <taxon>Pseudomonadota</taxon>
        <taxon>Betaproteobacteria</taxon>
        <taxon>Burkholderiales</taxon>
        <taxon>Alcaligenaceae</taxon>
        <taxon>Pigmentiphaga</taxon>
    </lineage>
</organism>
<reference evidence="4 5" key="1">
    <citation type="submission" date="2018-10" db="EMBL/GenBank/DDBJ databases">
        <authorList>
            <person name="Criscuolo A."/>
        </authorList>
    </citation>
    <scope>NUCLEOTIDE SEQUENCE [LARGE SCALE GENOMIC DNA]</scope>
    <source>
        <strain evidence="4">DnA1</strain>
    </source>
</reference>
<feature type="compositionally biased region" description="Basic and acidic residues" evidence="2">
    <location>
        <begin position="351"/>
        <end position="370"/>
    </location>
</feature>
<dbReference type="InterPro" id="IPR050631">
    <property type="entry name" value="PheA/TfdB_FAD_monoxygenase"/>
</dbReference>
<gene>
    <name evidence="4" type="primary">pnpA_5</name>
    <name evidence="4" type="ORF">PIGHUM_03166</name>
</gene>
<dbReference type="PANTHER" id="PTHR43476:SF3">
    <property type="entry name" value="FAD-BINDING MONOOXYGENASE"/>
    <property type="match status" value="1"/>
</dbReference>
<dbReference type="RefSeq" id="WP_160142308.1">
    <property type="nucleotide sequence ID" value="NZ_UWPJ01000024.1"/>
</dbReference>
<evidence type="ECO:0000256" key="2">
    <source>
        <dbReference type="SAM" id="MobiDB-lite"/>
    </source>
</evidence>
<feature type="region of interest" description="Disordered" evidence="2">
    <location>
        <begin position="349"/>
        <end position="370"/>
    </location>
</feature>
<dbReference type="Proteomes" id="UP000277294">
    <property type="component" value="Unassembled WGS sequence"/>
</dbReference>
<dbReference type="OrthoDB" id="8672648at2"/>
<sequence>MAIKQVIVAGAGPVGMLCAFRLARAGIPVTVLERGTDLAEDLRASTWHPPTLDMMEELGLADDIIRMGLIARYVQYRDRRSGTVAEFDMDLLRGETGHPYRVQCEQFKFTRLVYERLSAFPHCRVLFGARLTGFEQDADKVTVIMDRGNGSERLEADYLIGADGAWSTVRRVADIEFEGMTYPERFYVATTAFEFADVLPRLSYVNYVADTEEWFLLLKVPGSWRCLFPTRVDETDEEVVSDARTQARLQGVHPRNEPYRTLHRTIYAVHQRVARKYRQGRVVLAGDAAHINNPLGGMGMNGGLHDAMSLCTALERIDRAEADESALDGYERQRRPIAIEYINASTQRNKKVMEERDPEARRRSQEEMCRQAEDSVRAKEFLKKSSMIDALRAAGQLR</sequence>